<dbReference type="InParanoid" id="M1C2M8"/>
<dbReference type="Gramene" id="PGSC0003DMT400058441">
    <property type="protein sequence ID" value="PGSC0003DMT400058441"/>
    <property type="gene ID" value="PGSC0003DMG402022694"/>
</dbReference>
<evidence type="ECO:0000256" key="1">
    <source>
        <dbReference type="SAM" id="SignalP"/>
    </source>
</evidence>
<protein>
    <submittedName>
        <fullName evidence="2">Phytochromobilin synthase</fullName>
    </submittedName>
</protein>
<proteinExistence type="predicted"/>
<evidence type="ECO:0000313" key="2">
    <source>
        <dbReference type="EnsemblPlants" id="PGSC0003DMT400058441"/>
    </source>
</evidence>
<reference evidence="3" key="1">
    <citation type="journal article" date="2011" name="Nature">
        <title>Genome sequence and analysis of the tuber crop potato.</title>
        <authorList>
            <consortium name="The Potato Genome Sequencing Consortium"/>
        </authorList>
    </citation>
    <scope>NUCLEOTIDE SEQUENCE [LARGE SCALE GENOMIC DNA]</scope>
    <source>
        <strain evidence="3">cv. DM1-3 516 R44</strain>
    </source>
</reference>
<name>M1C2M8_SOLTU</name>
<organism evidence="2 3">
    <name type="scientific">Solanum tuberosum</name>
    <name type="common">Potato</name>
    <dbReference type="NCBI Taxonomy" id="4113"/>
    <lineage>
        <taxon>Eukaryota</taxon>
        <taxon>Viridiplantae</taxon>
        <taxon>Streptophyta</taxon>
        <taxon>Embryophyta</taxon>
        <taxon>Tracheophyta</taxon>
        <taxon>Spermatophyta</taxon>
        <taxon>Magnoliopsida</taxon>
        <taxon>eudicotyledons</taxon>
        <taxon>Gunneridae</taxon>
        <taxon>Pentapetalae</taxon>
        <taxon>asterids</taxon>
        <taxon>lamiids</taxon>
        <taxon>Solanales</taxon>
        <taxon>Solanaceae</taxon>
        <taxon>Solanoideae</taxon>
        <taxon>Solaneae</taxon>
        <taxon>Solanum</taxon>
    </lineage>
</organism>
<reference evidence="2" key="2">
    <citation type="submission" date="2015-06" db="UniProtKB">
        <authorList>
            <consortium name="EnsemblPlants"/>
        </authorList>
    </citation>
    <scope>IDENTIFICATION</scope>
    <source>
        <strain evidence="2">DM1-3 516 R44</strain>
    </source>
</reference>
<sequence>MSKTIAYSTIMFILAVVKKLAQKIGRSYSGFGNAAKSNTCMKCPSFSSRRTGRLVYDIRTNISAYTTMKLSIPCTILIAL</sequence>
<keyword evidence="3" id="KW-1185">Reference proteome</keyword>
<evidence type="ECO:0000313" key="3">
    <source>
        <dbReference type="Proteomes" id="UP000011115"/>
    </source>
</evidence>
<dbReference type="EnsemblPlants" id="PGSC0003DMT400058441">
    <property type="protein sequence ID" value="PGSC0003DMT400058441"/>
    <property type="gene ID" value="PGSC0003DMG402022694"/>
</dbReference>
<feature type="chain" id="PRO_5004013906" evidence="1">
    <location>
        <begin position="22"/>
        <end position="80"/>
    </location>
</feature>
<dbReference type="HOGENOM" id="CLU_2594417_0_0_1"/>
<accession>M1C2M8</accession>
<dbReference type="PaxDb" id="4113-PGSC0003DMT400058441"/>
<dbReference type="AlphaFoldDB" id="M1C2M8"/>
<keyword evidence="1" id="KW-0732">Signal</keyword>
<feature type="signal peptide" evidence="1">
    <location>
        <begin position="1"/>
        <end position="21"/>
    </location>
</feature>
<dbReference type="Proteomes" id="UP000011115">
    <property type="component" value="Unassembled WGS sequence"/>
</dbReference>